<dbReference type="InterPro" id="IPR011050">
    <property type="entry name" value="Pectin_lyase_fold/virulence"/>
</dbReference>
<dbReference type="EMBL" id="AJAK01000007">
    <property type="protein sequence ID" value="EOH80712.1"/>
    <property type="molecule type" value="Genomic_DNA"/>
</dbReference>
<dbReference type="InterPro" id="IPR012334">
    <property type="entry name" value="Pectin_lyas_fold"/>
</dbReference>
<dbReference type="Proteomes" id="UP000013783">
    <property type="component" value="Unassembled WGS sequence"/>
</dbReference>
<dbReference type="RefSeq" id="WP_010739630.1">
    <property type="nucleotide sequence ID" value="NZ_KB946249.1"/>
</dbReference>
<dbReference type="eggNOG" id="ENOG5032XBD">
    <property type="taxonomic scope" value="Bacteria"/>
</dbReference>
<reference evidence="1 3" key="1">
    <citation type="submission" date="2013-02" db="EMBL/GenBank/DDBJ databases">
        <title>The Genome Sequence of Enterococcus malodoratus ATCC_43197.</title>
        <authorList>
            <consortium name="The Broad Institute Genome Sequencing Platform"/>
            <consortium name="The Broad Institute Genome Sequencing Center for Infectious Disease"/>
            <person name="Earl A.M."/>
            <person name="Gilmore M.S."/>
            <person name="Lebreton F."/>
            <person name="Walker B."/>
            <person name="Young S.K."/>
            <person name="Zeng Q."/>
            <person name="Gargeya S."/>
            <person name="Fitzgerald M."/>
            <person name="Haas B."/>
            <person name="Abouelleil A."/>
            <person name="Alvarado L."/>
            <person name="Arachchi H.M."/>
            <person name="Berlin A.M."/>
            <person name="Chapman S.B."/>
            <person name="Dewar J."/>
            <person name="Goldberg J."/>
            <person name="Griggs A."/>
            <person name="Gujja S."/>
            <person name="Hansen M."/>
            <person name="Howarth C."/>
            <person name="Imamovic A."/>
            <person name="Larimer J."/>
            <person name="McCowan C."/>
            <person name="Murphy C."/>
            <person name="Neiman D."/>
            <person name="Pearson M."/>
            <person name="Priest M."/>
            <person name="Roberts A."/>
            <person name="Saif S."/>
            <person name="Shea T."/>
            <person name="Sisk P."/>
            <person name="Sykes S."/>
            <person name="Wortman J."/>
            <person name="Nusbaum C."/>
            <person name="Birren B."/>
        </authorList>
    </citation>
    <scope>NUCLEOTIDE SEQUENCE [LARGE SCALE GENOMIC DNA]</scope>
    <source>
        <strain evidence="1 3">ATCC 43197</strain>
    </source>
</reference>
<dbReference type="Proteomes" id="UP000014148">
    <property type="component" value="Unassembled WGS sequence"/>
</dbReference>
<keyword evidence="4" id="KW-1185">Reference proteome</keyword>
<organism evidence="1 3">
    <name type="scientific">Enterococcus malodoratus ATCC 43197</name>
    <dbReference type="NCBI Taxonomy" id="1158601"/>
    <lineage>
        <taxon>Bacteria</taxon>
        <taxon>Bacillati</taxon>
        <taxon>Bacillota</taxon>
        <taxon>Bacilli</taxon>
        <taxon>Lactobacillales</taxon>
        <taxon>Enterococcaceae</taxon>
        <taxon>Enterococcus</taxon>
    </lineage>
</organism>
<evidence type="ECO:0000313" key="4">
    <source>
        <dbReference type="Proteomes" id="UP000014148"/>
    </source>
</evidence>
<proteinExistence type="predicted"/>
<name>R2P8T7_9ENTE</name>
<dbReference type="EMBL" id="ASWA01000002">
    <property type="protein sequence ID" value="EOT69221.1"/>
    <property type="molecule type" value="Genomic_DNA"/>
</dbReference>
<dbReference type="SUPFAM" id="SSF51126">
    <property type="entry name" value="Pectin lyase-like"/>
    <property type="match status" value="1"/>
</dbReference>
<protein>
    <submittedName>
        <fullName evidence="1">Uncharacterized protein</fullName>
    </submittedName>
</protein>
<sequence length="349" mass="38323">MELLKLIKNRISTEWKKTFNDNVDILNGITSDQNQKIDVVDKRIDNLVLHSGGDSPNEVVDARVNNRAQQFDTLQGRLLAGEFTHDEDMAETRSELENQNVSISEINKKLDKILGEYGGTLTIYVSTERGNNSTADGSQALPFKTLQAAVNTIPLLTSSQVVILVEDGTFLEDVRFRNIYSGGIYIRSVQDTTNLDPSTTDCPVKVRSMSFMYCTGYLQLRGIQFIDQGNAPSIGNTRYSLYQEQGGYMSLAKCKFAENTKSIANHKSIYVGGSSKATVGSDTTFINQLMCLYAVGMAEVNVSGIKGSSNSELLVVWNGTGRIPSDLNIATTNTRTIERGLILTKGSVI</sequence>
<dbReference type="STRING" id="71451.RV07_GL003615"/>
<dbReference type="Gene3D" id="2.160.20.10">
    <property type="entry name" value="Single-stranded right-handed beta-helix, Pectin lyase-like"/>
    <property type="match status" value="1"/>
</dbReference>
<comment type="caution">
    <text evidence="1">The sequence shown here is derived from an EMBL/GenBank/DDBJ whole genome shotgun (WGS) entry which is preliminary data.</text>
</comment>
<dbReference type="AlphaFoldDB" id="R2P8T7"/>
<evidence type="ECO:0000313" key="2">
    <source>
        <dbReference type="EMBL" id="EOT69221.1"/>
    </source>
</evidence>
<gene>
    <name evidence="2" type="ORF">I585_00683</name>
    <name evidence="1" type="ORF">UAI_00752</name>
</gene>
<reference evidence="2 4" key="2">
    <citation type="submission" date="2013-03" db="EMBL/GenBank/DDBJ databases">
        <title>The Genome Sequence of Enterococcus malodoratus ATCC_43197 (PacBio/Illumina hybrid assembly).</title>
        <authorList>
            <consortium name="The Broad Institute Genomics Platform"/>
            <consortium name="The Broad Institute Genome Sequencing Center for Infectious Disease"/>
            <person name="Earl A."/>
            <person name="Russ C."/>
            <person name="Gilmore M."/>
            <person name="Surin D."/>
            <person name="Walker B."/>
            <person name="Young S."/>
            <person name="Zeng Q."/>
            <person name="Gargeya S."/>
            <person name="Fitzgerald M."/>
            <person name="Haas B."/>
            <person name="Abouelleil A."/>
            <person name="Allen A.W."/>
            <person name="Alvarado L."/>
            <person name="Arachchi H.M."/>
            <person name="Berlin A.M."/>
            <person name="Chapman S.B."/>
            <person name="Gainer-Dewar J."/>
            <person name="Goldberg J."/>
            <person name="Griggs A."/>
            <person name="Gujja S."/>
            <person name="Hansen M."/>
            <person name="Howarth C."/>
            <person name="Imamovic A."/>
            <person name="Ireland A."/>
            <person name="Larimer J."/>
            <person name="McCowan C."/>
            <person name="Murphy C."/>
            <person name="Pearson M."/>
            <person name="Poon T.W."/>
            <person name="Priest M."/>
            <person name="Roberts A."/>
            <person name="Saif S."/>
            <person name="Shea T."/>
            <person name="Sisk P."/>
            <person name="Sykes S."/>
            <person name="Wortman J."/>
            <person name="Nusbaum C."/>
            <person name="Birren B."/>
        </authorList>
    </citation>
    <scope>NUCLEOTIDE SEQUENCE [LARGE SCALE GENOMIC DNA]</scope>
    <source>
        <strain evidence="2 4">ATCC 43197</strain>
    </source>
</reference>
<evidence type="ECO:0000313" key="3">
    <source>
        <dbReference type="Proteomes" id="UP000013783"/>
    </source>
</evidence>
<dbReference type="OrthoDB" id="2182106at2"/>
<accession>R2P8T7</accession>
<dbReference type="PATRIC" id="fig|1158601.3.peg.729"/>
<evidence type="ECO:0000313" key="1">
    <source>
        <dbReference type="EMBL" id="EOH80712.1"/>
    </source>
</evidence>